<dbReference type="Proteomes" id="UP001176940">
    <property type="component" value="Unassembled WGS sequence"/>
</dbReference>
<evidence type="ECO:0000259" key="5">
    <source>
        <dbReference type="SMART" id="SM00093"/>
    </source>
</evidence>
<feature type="region of interest" description="Disordered" evidence="4">
    <location>
        <begin position="252"/>
        <end position="305"/>
    </location>
</feature>
<keyword evidence="7" id="KW-1185">Reference proteome</keyword>
<feature type="domain" description="Serpin" evidence="5">
    <location>
        <begin position="13"/>
        <end position="296"/>
    </location>
</feature>
<dbReference type="Pfam" id="PF00079">
    <property type="entry name" value="Serpin"/>
    <property type="match status" value="1"/>
</dbReference>
<keyword evidence="2" id="KW-0722">Serine protease inhibitor</keyword>
<protein>
    <recommendedName>
        <fullName evidence="5">Serpin domain-containing protein</fullName>
    </recommendedName>
</protein>
<gene>
    <name evidence="6" type="ORF">RIMI_LOCUS6351588</name>
</gene>
<comment type="similarity">
    <text evidence="3">Belongs to the serpin family.</text>
</comment>
<dbReference type="InterPro" id="IPR042178">
    <property type="entry name" value="Serpin_sf_1"/>
</dbReference>
<evidence type="ECO:0000256" key="4">
    <source>
        <dbReference type="SAM" id="MobiDB-lite"/>
    </source>
</evidence>
<dbReference type="SUPFAM" id="SSF56574">
    <property type="entry name" value="Serpins"/>
    <property type="match status" value="1"/>
</dbReference>
<dbReference type="InterPro" id="IPR000215">
    <property type="entry name" value="Serpin_fam"/>
</dbReference>
<dbReference type="Gene3D" id="3.30.497.10">
    <property type="entry name" value="Antithrombin, subunit I, domain 2"/>
    <property type="match status" value="1"/>
</dbReference>
<name>A0ABN9L7X7_9NEOB</name>
<evidence type="ECO:0000256" key="1">
    <source>
        <dbReference type="ARBA" id="ARBA00022690"/>
    </source>
</evidence>
<evidence type="ECO:0000313" key="7">
    <source>
        <dbReference type="Proteomes" id="UP001176940"/>
    </source>
</evidence>
<organism evidence="6 7">
    <name type="scientific">Ranitomeya imitator</name>
    <name type="common">mimic poison frog</name>
    <dbReference type="NCBI Taxonomy" id="111125"/>
    <lineage>
        <taxon>Eukaryota</taxon>
        <taxon>Metazoa</taxon>
        <taxon>Chordata</taxon>
        <taxon>Craniata</taxon>
        <taxon>Vertebrata</taxon>
        <taxon>Euteleostomi</taxon>
        <taxon>Amphibia</taxon>
        <taxon>Batrachia</taxon>
        <taxon>Anura</taxon>
        <taxon>Neobatrachia</taxon>
        <taxon>Hyloidea</taxon>
        <taxon>Dendrobatidae</taxon>
        <taxon>Dendrobatinae</taxon>
        <taxon>Ranitomeya</taxon>
    </lineage>
</organism>
<comment type="caution">
    <text evidence="6">The sequence shown here is derived from an EMBL/GenBank/DDBJ whole genome shotgun (WGS) entry which is preliminary data.</text>
</comment>
<dbReference type="EMBL" id="CAUEEQ010011350">
    <property type="protein sequence ID" value="CAJ0935532.1"/>
    <property type="molecule type" value="Genomic_DNA"/>
</dbReference>
<dbReference type="InterPro" id="IPR036186">
    <property type="entry name" value="Serpin_sf"/>
</dbReference>
<dbReference type="InterPro" id="IPR023796">
    <property type="entry name" value="Serpin_dom"/>
</dbReference>
<evidence type="ECO:0000256" key="3">
    <source>
        <dbReference type="RuleBase" id="RU000411"/>
    </source>
</evidence>
<dbReference type="PANTHER" id="PTHR11461">
    <property type="entry name" value="SERINE PROTEASE INHIBITOR, SERPIN"/>
    <property type="match status" value="1"/>
</dbReference>
<dbReference type="PANTHER" id="PTHR11461:SF204">
    <property type="entry name" value="SERPIN B6"/>
    <property type="match status" value="1"/>
</dbReference>
<accession>A0ABN9L7X7</accession>
<evidence type="ECO:0000256" key="2">
    <source>
        <dbReference type="ARBA" id="ARBA00022900"/>
    </source>
</evidence>
<evidence type="ECO:0000313" key="6">
    <source>
        <dbReference type="EMBL" id="CAJ0935532.1"/>
    </source>
</evidence>
<dbReference type="SMART" id="SM00093">
    <property type="entry name" value="SERPIN"/>
    <property type="match status" value="1"/>
</dbReference>
<keyword evidence="1" id="KW-0646">Protease inhibitor</keyword>
<sequence length="414" mass="46222">MDSLSAANGNFAINMFKKLTENNNKCNLFFSPLSISSALAMIHLGAKANTASQMSKVLQFEKAKDVHAAFQALISEINKPGTDYLLRTANRLYGEKSFSFLDEFLGSTQKHYHADLQSVEFSTRAEDCRKEINSWVEQKTEASRLSALIDQAEGGAHTICVIAPSDLNSQGKRTRKTEQRPACGTWTGEYVILTYLLPPSRIFSRTAGLRCHSLFLYQRSPLPLIREMNMRLHPYGSGVHIHFSNERSHVTAEQGKSCGTRRPWDCRDSVRSPGSRTKSLAHKHAQKSSPGSVPHPLAHQSLSVGGDEDVHHSSLDVWYLHRFEVSNRRCGMFSVLATPKVDPPGLGLEDPPRHDSLQDSSPTPRLGDRLLFFWNVWISAVDAWVREVVSSGYKIEFHDPGIVSSNPVLQEIPL</sequence>
<feature type="region of interest" description="Disordered" evidence="4">
    <location>
        <begin position="341"/>
        <end position="361"/>
    </location>
</feature>
<proteinExistence type="inferred from homology"/>
<reference evidence="6" key="1">
    <citation type="submission" date="2023-07" db="EMBL/GenBank/DDBJ databases">
        <authorList>
            <person name="Stuckert A."/>
        </authorList>
    </citation>
    <scope>NUCLEOTIDE SEQUENCE</scope>
</reference>